<organism evidence="1 2">
    <name type="scientific">Phytophthora nicotianae (strain INRA-310)</name>
    <name type="common">Phytophthora parasitica</name>
    <dbReference type="NCBI Taxonomy" id="761204"/>
    <lineage>
        <taxon>Eukaryota</taxon>
        <taxon>Sar</taxon>
        <taxon>Stramenopiles</taxon>
        <taxon>Oomycota</taxon>
        <taxon>Peronosporomycetes</taxon>
        <taxon>Peronosporales</taxon>
        <taxon>Peronosporaceae</taxon>
        <taxon>Phytophthora</taxon>
    </lineage>
</organism>
<dbReference type="Proteomes" id="UP000018817">
    <property type="component" value="Unassembled WGS sequence"/>
</dbReference>
<proteinExistence type="predicted"/>
<name>W2PBW1_PHYN3</name>
<gene>
    <name evidence="1" type="ORF">PPTG_19783</name>
</gene>
<dbReference type="GeneID" id="20188492"/>
<sequence>MWIVNLSLPPLQLKCQGRPRRIERCQSQQFFGGGVAAQSSSKPKSR</sequence>
<dbReference type="AlphaFoldDB" id="W2PBW1"/>
<evidence type="ECO:0000313" key="2">
    <source>
        <dbReference type="Proteomes" id="UP000018817"/>
    </source>
</evidence>
<reference evidence="1 2" key="2">
    <citation type="submission" date="2013-11" db="EMBL/GenBank/DDBJ databases">
        <title>The Genome Sequence of Phytophthora parasitica INRA-310.</title>
        <authorList>
            <consortium name="The Broad Institute Genomics Platform"/>
            <person name="Russ C."/>
            <person name="Tyler B."/>
            <person name="Panabieres F."/>
            <person name="Shan W."/>
            <person name="Tripathy S."/>
            <person name="Grunwald N."/>
            <person name="Machado M."/>
            <person name="Johnson C.S."/>
            <person name="Arredondo F."/>
            <person name="Hong C."/>
            <person name="Coffey M."/>
            <person name="Young S.K."/>
            <person name="Zeng Q."/>
            <person name="Gargeya S."/>
            <person name="Fitzgerald M."/>
            <person name="Abouelleil A."/>
            <person name="Alvarado L."/>
            <person name="Chapman S.B."/>
            <person name="Gainer-Dewar J."/>
            <person name="Goldberg J."/>
            <person name="Griggs A."/>
            <person name="Gujja S."/>
            <person name="Hansen M."/>
            <person name="Howarth C."/>
            <person name="Imamovic A."/>
            <person name="Ireland A."/>
            <person name="Larimer J."/>
            <person name="McCowan C."/>
            <person name="Murphy C."/>
            <person name="Pearson M."/>
            <person name="Poon T.W."/>
            <person name="Priest M."/>
            <person name="Roberts A."/>
            <person name="Saif S."/>
            <person name="Shea T."/>
            <person name="Sykes S."/>
            <person name="Wortman J."/>
            <person name="Nusbaum C."/>
            <person name="Birren B."/>
        </authorList>
    </citation>
    <scope>NUCLEOTIDE SEQUENCE [LARGE SCALE GENOMIC DNA]</scope>
    <source>
        <strain evidence="1 2">INRA-310</strain>
    </source>
</reference>
<accession>W2PBW1</accession>
<dbReference type="EMBL" id="KI669741">
    <property type="protein sequence ID" value="ETM98150.1"/>
    <property type="molecule type" value="Genomic_DNA"/>
</dbReference>
<protein>
    <submittedName>
        <fullName evidence="1">Uncharacterized protein</fullName>
    </submittedName>
</protein>
<reference evidence="2" key="1">
    <citation type="submission" date="2011-12" db="EMBL/GenBank/DDBJ databases">
        <authorList>
            <consortium name="The Broad Institute Genome Sequencing Platform"/>
            <person name="Russ C."/>
            <person name="Tyler B."/>
            <person name="Panabieres F."/>
            <person name="Shan W."/>
            <person name="Tripathy S."/>
            <person name="Grunwald N."/>
            <person name="Machado M."/>
            <person name="Young S.K."/>
            <person name="Zeng Q."/>
            <person name="Gargeya S."/>
            <person name="Fitzgerald M."/>
            <person name="Haas B."/>
            <person name="Abouelleil A."/>
            <person name="Alvarado L."/>
            <person name="Arachchi H.M."/>
            <person name="Berlin A."/>
            <person name="Chapman S.B."/>
            <person name="Gearin G."/>
            <person name="Goldberg J."/>
            <person name="Griggs A."/>
            <person name="Gujja S."/>
            <person name="Hansen M."/>
            <person name="Heiman D."/>
            <person name="Howarth C."/>
            <person name="Larimer J."/>
            <person name="Lui A."/>
            <person name="MacDonald P.J.P."/>
            <person name="McCowen C."/>
            <person name="Montmayeur A."/>
            <person name="Murphy C."/>
            <person name="Neiman D."/>
            <person name="Pearson M."/>
            <person name="Priest M."/>
            <person name="Roberts A."/>
            <person name="Saif S."/>
            <person name="Shea T."/>
            <person name="Sisk P."/>
            <person name="Stolte C."/>
            <person name="Sykes S."/>
            <person name="Wortman J."/>
            <person name="Nusbaum C."/>
            <person name="Birren B."/>
        </authorList>
    </citation>
    <scope>NUCLEOTIDE SEQUENCE [LARGE SCALE GENOMIC DNA]</scope>
    <source>
        <strain evidence="2">INRA-310</strain>
    </source>
</reference>
<evidence type="ECO:0000313" key="1">
    <source>
        <dbReference type="EMBL" id="ETM98150.1"/>
    </source>
</evidence>
<dbReference type="RefSeq" id="XP_008916553.1">
    <property type="nucleotide sequence ID" value="XM_008918305.1"/>
</dbReference>
<dbReference type="VEuPathDB" id="FungiDB:PPTG_19783"/>